<dbReference type="InterPro" id="IPR050316">
    <property type="entry name" value="Tyrosinase/Hemocyanin"/>
</dbReference>
<dbReference type="RefSeq" id="WP_344468007.1">
    <property type="nucleotide sequence ID" value="NZ_BAAANT010000033.1"/>
</dbReference>
<comment type="cofactor">
    <cofactor evidence="1">
        <name>Cu(2+)</name>
        <dbReference type="ChEBI" id="CHEBI:29036"/>
    </cofactor>
</comment>
<keyword evidence="4" id="KW-0560">Oxidoreductase</keyword>
<evidence type="ECO:0000256" key="3">
    <source>
        <dbReference type="ARBA" id="ARBA00022723"/>
    </source>
</evidence>
<dbReference type="PROSITE" id="PS00497">
    <property type="entry name" value="TYROSINASE_1"/>
    <property type="match status" value="1"/>
</dbReference>
<dbReference type="PROSITE" id="PS00498">
    <property type="entry name" value="TYROSINASE_2"/>
    <property type="match status" value="1"/>
</dbReference>
<keyword evidence="9" id="KW-1185">Reference proteome</keyword>
<dbReference type="PANTHER" id="PTHR11474:SF126">
    <property type="entry name" value="TYROSINASE-LIKE PROTEIN TYR-1-RELATED"/>
    <property type="match status" value="1"/>
</dbReference>
<dbReference type="SUPFAM" id="SSF48056">
    <property type="entry name" value="Di-copper centre-containing domain"/>
    <property type="match status" value="1"/>
</dbReference>
<dbReference type="InterPro" id="IPR002227">
    <property type="entry name" value="Tyrosinase_Cu-bd"/>
</dbReference>
<organism evidence="8 9">
    <name type="scientific">Kitasatospora kazusensis</name>
    <dbReference type="NCBI Taxonomy" id="407974"/>
    <lineage>
        <taxon>Bacteria</taxon>
        <taxon>Bacillati</taxon>
        <taxon>Actinomycetota</taxon>
        <taxon>Actinomycetes</taxon>
        <taxon>Kitasatosporales</taxon>
        <taxon>Streptomycetaceae</taxon>
        <taxon>Kitasatospora</taxon>
    </lineage>
</organism>
<evidence type="ECO:0000256" key="2">
    <source>
        <dbReference type="ARBA" id="ARBA00009928"/>
    </source>
</evidence>
<sequence>MAVRKNQATLTAKEKRDFVNAVLELKRAGGYDDFVSTHDSFIKSDSDDGPRTAHHAPSFLPWHRRFLLQFEQALQGVNPDVTLPYWDWTADRTPTASLWGSDFLGGDGRRSDGQVTTGAFAFSGGKWPLKVSPDNRTFLRRAMGRGVAELPTRAEVNSVLALPDYDAAPWNGSSEGFRNNLEGWRGVNLHNRVHVWVGGLMLTGMSPNDPVFWLHHCFVDKLWAEWQSRHPGQGYLPADSTDNVVALGDAMKPWNDTTPADMLDHTGHYTYDTGF</sequence>
<dbReference type="Pfam" id="PF00264">
    <property type="entry name" value="Tyrosinase"/>
    <property type="match status" value="1"/>
</dbReference>
<feature type="domain" description="Tyrosinase copper-binding" evidence="7">
    <location>
        <begin position="209"/>
        <end position="220"/>
    </location>
</feature>
<feature type="domain" description="Tyrosinase copper-binding" evidence="6">
    <location>
        <begin position="54"/>
        <end position="71"/>
    </location>
</feature>
<keyword evidence="5" id="KW-0186">Copper</keyword>
<accession>A0ABP5LRU8</accession>
<evidence type="ECO:0000313" key="9">
    <source>
        <dbReference type="Proteomes" id="UP001422759"/>
    </source>
</evidence>
<evidence type="ECO:0000256" key="4">
    <source>
        <dbReference type="ARBA" id="ARBA00023002"/>
    </source>
</evidence>
<reference evidence="9" key="1">
    <citation type="journal article" date="2019" name="Int. J. Syst. Evol. Microbiol.">
        <title>The Global Catalogue of Microorganisms (GCM) 10K type strain sequencing project: providing services to taxonomists for standard genome sequencing and annotation.</title>
        <authorList>
            <consortium name="The Broad Institute Genomics Platform"/>
            <consortium name="The Broad Institute Genome Sequencing Center for Infectious Disease"/>
            <person name="Wu L."/>
            <person name="Ma J."/>
        </authorList>
    </citation>
    <scope>NUCLEOTIDE SEQUENCE [LARGE SCALE GENOMIC DNA]</scope>
    <source>
        <strain evidence="9">JCM 14560</strain>
    </source>
</reference>
<evidence type="ECO:0000259" key="6">
    <source>
        <dbReference type="PROSITE" id="PS00497"/>
    </source>
</evidence>
<dbReference type="PRINTS" id="PR00092">
    <property type="entry name" value="TYROSINASE"/>
</dbReference>
<gene>
    <name evidence="8" type="ORF">GCM10009760_47960</name>
</gene>
<dbReference type="PANTHER" id="PTHR11474">
    <property type="entry name" value="TYROSINASE FAMILY MEMBER"/>
    <property type="match status" value="1"/>
</dbReference>
<evidence type="ECO:0000256" key="1">
    <source>
        <dbReference type="ARBA" id="ARBA00001973"/>
    </source>
</evidence>
<evidence type="ECO:0000313" key="8">
    <source>
        <dbReference type="EMBL" id="GAA2151946.1"/>
    </source>
</evidence>
<dbReference type="EMBL" id="BAAANT010000033">
    <property type="protein sequence ID" value="GAA2151946.1"/>
    <property type="molecule type" value="Genomic_DNA"/>
</dbReference>
<name>A0ABP5LRU8_9ACTN</name>
<dbReference type="Gene3D" id="1.10.1280.10">
    <property type="entry name" value="Di-copper center containing domain from catechol oxidase"/>
    <property type="match status" value="1"/>
</dbReference>
<comment type="similarity">
    <text evidence="2">Belongs to the tyrosinase family.</text>
</comment>
<comment type="caution">
    <text evidence="8">The sequence shown here is derived from an EMBL/GenBank/DDBJ whole genome shotgun (WGS) entry which is preliminary data.</text>
</comment>
<evidence type="ECO:0000259" key="7">
    <source>
        <dbReference type="PROSITE" id="PS00498"/>
    </source>
</evidence>
<dbReference type="InterPro" id="IPR008922">
    <property type="entry name" value="Di-copper_centre_dom_sf"/>
</dbReference>
<dbReference type="Proteomes" id="UP001422759">
    <property type="component" value="Unassembled WGS sequence"/>
</dbReference>
<protein>
    <submittedName>
        <fullName evidence="8">Tyrosinase family protein</fullName>
    </submittedName>
</protein>
<dbReference type="NCBIfam" id="NF047834">
    <property type="entry name" value="TyrosinaseMelC2"/>
    <property type="match status" value="1"/>
</dbReference>
<evidence type="ECO:0000256" key="5">
    <source>
        <dbReference type="ARBA" id="ARBA00023008"/>
    </source>
</evidence>
<keyword evidence="3" id="KW-0479">Metal-binding</keyword>
<proteinExistence type="inferred from homology"/>